<dbReference type="Proteomes" id="UP000078406">
    <property type="component" value="Unassembled WGS sequence"/>
</dbReference>
<proteinExistence type="predicted"/>
<comment type="caution">
    <text evidence="1">The sequence shown here is derived from an EMBL/GenBank/DDBJ whole genome shotgun (WGS) entry which is preliminary data.</text>
</comment>
<name>A0A177XU03_9VIBR</name>
<accession>A0A177XU03</accession>
<dbReference type="RefSeq" id="WP_054962597.1">
    <property type="nucleotide sequence ID" value="NZ_LLEI02000091.1"/>
</dbReference>
<gene>
    <name evidence="1" type="ORF">APB76_22360</name>
</gene>
<dbReference type="AlphaFoldDB" id="A0A177XU03"/>
<organism evidence="1 2">
    <name type="scientific">Vibrio bivalvicida</name>
    <dbReference type="NCBI Taxonomy" id="1276888"/>
    <lineage>
        <taxon>Bacteria</taxon>
        <taxon>Pseudomonadati</taxon>
        <taxon>Pseudomonadota</taxon>
        <taxon>Gammaproteobacteria</taxon>
        <taxon>Vibrionales</taxon>
        <taxon>Vibrionaceae</taxon>
        <taxon>Vibrio</taxon>
        <taxon>Vibrio oreintalis group</taxon>
    </lineage>
</organism>
<sequence length="126" mass="13822">MTSILRITQLIFSRSILSVFAFSCLVILSSSAVGMQASEQSIELISPKLINDQNHYQISPIKCPELEQYHQASAHHCCGSTCLLKLTNNQSISTAQLSLPILAPLDLEDIGKAITRARTLFRPPIA</sequence>
<reference evidence="1 2" key="1">
    <citation type="journal article" date="2016" name="Syst. Appl. Microbiol.">
        <title>Vibrio bivalvicida sp. nov., a novel larval pathogen for bivalve molluscs reared in a hatchery.</title>
        <authorList>
            <person name="Dubert J."/>
            <person name="Romalde J.L."/>
            <person name="Prado S."/>
            <person name="Barja J.L."/>
        </authorList>
    </citation>
    <scope>NUCLEOTIDE SEQUENCE [LARGE SCALE GENOMIC DNA]</scope>
    <source>
        <strain evidence="1 2">605</strain>
    </source>
</reference>
<evidence type="ECO:0000313" key="2">
    <source>
        <dbReference type="Proteomes" id="UP000078406"/>
    </source>
</evidence>
<dbReference type="EMBL" id="LLEI02000091">
    <property type="protein sequence ID" value="OAJ92104.1"/>
    <property type="molecule type" value="Genomic_DNA"/>
</dbReference>
<evidence type="ECO:0000313" key="1">
    <source>
        <dbReference type="EMBL" id="OAJ92104.1"/>
    </source>
</evidence>
<protein>
    <submittedName>
        <fullName evidence="1">Uncharacterized protein</fullName>
    </submittedName>
</protein>